<dbReference type="SUPFAM" id="SSF53850">
    <property type="entry name" value="Periplasmic binding protein-like II"/>
    <property type="match status" value="1"/>
</dbReference>
<dbReference type="Proteomes" id="UP000199377">
    <property type="component" value="Unassembled WGS sequence"/>
</dbReference>
<feature type="domain" description="Solute-binding protein family 5" evidence="4">
    <location>
        <begin position="88"/>
        <end position="437"/>
    </location>
</feature>
<dbReference type="Gene3D" id="3.40.190.10">
    <property type="entry name" value="Periplasmic binding protein-like II"/>
    <property type="match status" value="1"/>
</dbReference>
<reference evidence="5 6" key="1">
    <citation type="submission" date="2016-10" db="EMBL/GenBank/DDBJ databases">
        <authorList>
            <person name="de Groot N.N."/>
        </authorList>
    </citation>
    <scope>NUCLEOTIDE SEQUENCE [LARGE SCALE GENOMIC DNA]</scope>
    <source>
        <strain evidence="5 6">CGMCC 1.11030</strain>
    </source>
</reference>
<gene>
    <name evidence="5" type="ORF">SAMN05216258_104182</name>
</gene>
<dbReference type="PANTHER" id="PTHR30290">
    <property type="entry name" value="PERIPLASMIC BINDING COMPONENT OF ABC TRANSPORTER"/>
    <property type="match status" value="1"/>
</dbReference>
<evidence type="ECO:0000313" key="6">
    <source>
        <dbReference type="Proteomes" id="UP000199377"/>
    </source>
</evidence>
<dbReference type="AlphaFoldDB" id="A0A1I3FBV2"/>
<sequence>MTRTGNTPPGWRPGRRQVLAGLAGTAGLAAMGLPRAALSQDGTTLRVISGHNPSSLDPAVGSSGTDHTFLYCFYDSLVDWDPETLAARPGLASAWDFPDPTTLVLTLEQGVSFHDGAPFDAAAVKFNLDRNRGAQVSNVRNDLANIEAVEATDAHTVTIRLKAPDTALPLILSDRAGLMVSPRALGDDPEGEMGRSPVGTGPWRFVSWTDADSVKGERFADHWRPDAPGVDRIELRIITEKATAFRAIQSGQADLAYLLAEQQKALIERMPQLKLYEGPTLRVHKFYFNSSRGPLADVRVRQAIGYALDREAFVAATQAGVGEPARMVLPQAHWAWSEAAAGHMVHDPDKARALLKEAGFEGGLELTFLGMHDQASVQRSEVVLEHLSAVGITGRFVNGPVADVTNRFMGPERFGDVYLSYWTGRPDPTLTYALLYSESSFYNAGRVAPPEGFLEALQASRESQEIEARARALADVQRIAMEHALSVPIAVAYEVDASSSAVTGYQPNLLGKPKFRGVSLAAS</sequence>
<dbReference type="Gene3D" id="3.90.76.10">
    <property type="entry name" value="Dipeptide-binding Protein, Domain 1"/>
    <property type="match status" value="1"/>
</dbReference>
<dbReference type="InterPro" id="IPR030678">
    <property type="entry name" value="Peptide/Ni-bd"/>
</dbReference>
<evidence type="ECO:0000256" key="2">
    <source>
        <dbReference type="ARBA" id="ARBA00005695"/>
    </source>
</evidence>
<name>A0A1I3FBV2_9RHOB</name>
<comment type="subcellular location">
    <subcellularLocation>
        <location evidence="1">Periplasm</location>
    </subcellularLocation>
</comment>
<dbReference type="EMBL" id="FOQH01000004">
    <property type="protein sequence ID" value="SFI08713.1"/>
    <property type="molecule type" value="Genomic_DNA"/>
</dbReference>
<dbReference type="InterPro" id="IPR006311">
    <property type="entry name" value="TAT_signal"/>
</dbReference>
<keyword evidence="3" id="KW-0732">Signal</keyword>
<dbReference type="GO" id="GO:0015833">
    <property type="term" value="P:peptide transport"/>
    <property type="evidence" value="ECO:0007669"/>
    <property type="project" value="TreeGrafter"/>
</dbReference>
<evidence type="ECO:0000256" key="1">
    <source>
        <dbReference type="ARBA" id="ARBA00004418"/>
    </source>
</evidence>
<accession>A0A1I3FBV2</accession>
<dbReference type="Pfam" id="PF00496">
    <property type="entry name" value="SBP_bac_5"/>
    <property type="match status" value="1"/>
</dbReference>
<dbReference type="GO" id="GO:0043190">
    <property type="term" value="C:ATP-binding cassette (ABC) transporter complex"/>
    <property type="evidence" value="ECO:0007669"/>
    <property type="project" value="InterPro"/>
</dbReference>
<dbReference type="OrthoDB" id="9803988at2"/>
<comment type="similarity">
    <text evidence="2">Belongs to the bacterial solute-binding protein 5 family.</text>
</comment>
<dbReference type="InterPro" id="IPR000914">
    <property type="entry name" value="SBP_5_dom"/>
</dbReference>
<dbReference type="PANTHER" id="PTHR30290:SF38">
    <property type="entry name" value="D,D-DIPEPTIDE-BINDING PERIPLASMIC PROTEIN DDPA-RELATED"/>
    <property type="match status" value="1"/>
</dbReference>
<dbReference type="RefSeq" id="WP_092859481.1">
    <property type="nucleotide sequence ID" value="NZ_FOQH01000004.1"/>
</dbReference>
<evidence type="ECO:0000256" key="3">
    <source>
        <dbReference type="ARBA" id="ARBA00022729"/>
    </source>
</evidence>
<dbReference type="Gene3D" id="3.10.105.10">
    <property type="entry name" value="Dipeptide-binding Protein, Domain 3"/>
    <property type="match status" value="1"/>
</dbReference>
<dbReference type="PIRSF" id="PIRSF002741">
    <property type="entry name" value="MppA"/>
    <property type="match status" value="1"/>
</dbReference>
<proteinExistence type="inferred from homology"/>
<keyword evidence="6" id="KW-1185">Reference proteome</keyword>
<protein>
    <submittedName>
        <fullName evidence="5">Peptide/nickel transport system permease protein/peptide/nickel transport system substrate-binding protein</fullName>
    </submittedName>
</protein>
<dbReference type="GO" id="GO:0030288">
    <property type="term" value="C:outer membrane-bounded periplasmic space"/>
    <property type="evidence" value="ECO:0007669"/>
    <property type="project" value="UniProtKB-ARBA"/>
</dbReference>
<dbReference type="PROSITE" id="PS51318">
    <property type="entry name" value="TAT"/>
    <property type="match status" value="1"/>
</dbReference>
<dbReference type="STRING" id="1114924.SAMN05216258_104182"/>
<dbReference type="GO" id="GO:1904680">
    <property type="term" value="F:peptide transmembrane transporter activity"/>
    <property type="evidence" value="ECO:0007669"/>
    <property type="project" value="TreeGrafter"/>
</dbReference>
<organism evidence="5 6">
    <name type="scientific">Albimonas pacifica</name>
    <dbReference type="NCBI Taxonomy" id="1114924"/>
    <lineage>
        <taxon>Bacteria</taxon>
        <taxon>Pseudomonadati</taxon>
        <taxon>Pseudomonadota</taxon>
        <taxon>Alphaproteobacteria</taxon>
        <taxon>Rhodobacterales</taxon>
        <taxon>Paracoccaceae</taxon>
        <taxon>Albimonas</taxon>
    </lineage>
</organism>
<evidence type="ECO:0000259" key="4">
    <source>
        <dbReference type="Pfam" id="PF00496"/>
    </source>
</evidence>
<evidence type="ECO:0000313" key="5">
    <source>
        <dbReference type="EMBL" id="SFI08713.1"/>
    </source>
</evidence>
<dbReference type="InterPro" id="IPR039424">
    <property type="entry name" value="SBP_5"/>
</dbReference>